<comment type="caution">
    <text evidence="1">The sequence shown here is derived from an EMBL/GenBank/DDBJ whole genome shotgun (WGS) entry which is preliminary data.</text>
</comment>
<organism evidence="1 2">
    <name type="scientific">Lentinula aciculospora</name>
    <dbReference type="NCBI Taxonomy" id="153920"/>
    <lineage>
        <taxon>Eukaryota</taxon>
        <taxon>Fungi</taxon>
        <taxon>Dikarya</taxon>
        <taxon>Basidiomycota</taxon>
        <taxon>Agaricomycotina</taxon>
        <taxon>Agaricomycetes</taxon>
        <taxon>Agaricomycetidae</taxon>
        <taxon>Agaricales</taxon>
        <taxon>Marasmiineae</taxon>
        <taxon>Omphalotaceae</taxon>
        <taxon>Lentinula</taxon>
    </lineage>
</organism>
<accession>A0A9W9DU15</accession>
<gene>
    <name evidence="1" type="ORF">J3R30DRAFT_1457730</name>
</gene>
<dbReference type="AlphaFoldDB" id="A0A9W9DU15"/>
<sequence length="229" mass="25901">MYRKRHQKLHSLSYAYGNCNTCDGLKYLDCTFGLKFESMKGLLNILLATIVRSYEPPSSLAGRRRYCFLSHPRTLLYLCDPKPTTDLASLPSWDLGNGLTLRCVRDAASSQSLQPRKTPLPPQLSDQQHPFQIILQPDHGEQVRYSKPVVEGLIISLVHTMHYRSLEAGAIQWENRQQLWLESSVEFRVADNHTEGHCHHFCDGMLNRTGSTLENPIGLIGTPNVARAT</sequence>
<dbReference type="EMBL" id="JAOTPV010000003">
    <property type="protein sequence ID" value="KAJ4486121.1"/>
    <property type="molecule type" value="Genomic_DNA"/>
</dbReference>
<proteinExistence type="predicted"/>
<dbReference type="Proteomes" id="UP001150266">
    <property type="component" value="Unassembled WGS sequence"/>
</dbReference>
<evidence type="ECO:0000313" key="1">
    <source>
        <dbReference type="EMBL" id="KAJ4486121.1"/>
    </source>
</evidence>
<evidence type="ECO:0000313" key="2">
    <source>
        <dbReference type="Proteomes" id="UP001150266"/>
    </source>
</evidence>
<keyword evidence="2" id="KW-1185">Reference proteome</keyword>
<protein>
    <submittedName>
        <fullName evidence="1">Uncharacterized protein</fullName>
    </submittedName>
</protein>
<reference evidence="1" key="1">
    <citation type="submission" date="2022-08" db="EMBL/GenBank/DDBJ databases">
        <title>A Global Phylogenomic Analysis of the Shiitake Genus Lentinula.</title>
        <authorList>
            <consortium name="DOE Joint Genome Institute"/>
            <person name="Sierra-Patev S."/>
            <person name="Min B."/>
            <person name="Naranjo-Ortiz M."/>
            <person name="Looney B."/>
            <person name="Konkel Z."/>
            <person name="Slot J.C."/>
            <person name="Sakamoto Y."/>
            <person name="Steenwyk J.L."/>
            <person name="Rokas A."/>
            <person name="Carro J."/>
            <person name="Camarero S."/>
            <person name="Ferreira P."/>
            <person name="Molpeceres G."/>
            <person name="Ruiz-Duenas F.J."/>
            <person name="Serrano A."/>
            <person name="Henrissat B."/>
            <person name="Drula E."/>
            <person name="Hughes K.W."/>
            <person name="Mata J.L."/>
            <person name="Ishikawa N.K."/>
            <person name="Vargas-Isla R."/>
            <person name="Ushijima S."/>
            <person name="Smith C.A."/>
            <person name="Ahrendt S."/>
            <person name="Andreopoulos W."/>
            <person name="He G."/>
            <person name="Labutti K."/>
            <person name="Lipzen A."/>
            <person name="Ng V."/>
            <person name="Riley R."/>
            <person name="Sandor L."/>
            <person name="Barry K."/>
            <person name="Martinez A.T."/>
            <person name="Xiao Y."/>
            <person name="Gibbons J.G."/>
            <person name="Terashima K."/>
            <person name="Grigoriev I.V."/>
            <person name="Hibbett D.S."/>
        </authorList>
    </citation>
    <scope>NUCLEOTIDE SEQUENCE</scope>
    <source>
        <strain evidence="1">JLM2183</strain>
    </source>
</reference>
<name>A0A9W9DU15_9AGAR</name>